<name>A0A8H4LH00_9HYPO</name>
<keyword evidence="3" id="KW-1185">Reference proteome</keyword>
<reference evidence="2 3" key="1">
    <citation type="submission" date="2020-01" db="EMBL/GenBank/DDBJ databases">
        <title>Identification and distribution of gene clusters putatively required for synthesis of sphingolipid metabolism inhibitors in phylogenetically diverse species of the filamentous fungus Fusarium.</title>
        <authorList>
            <person name="Kim H.-S."/>
            <person name="Busman M."/>
            <person name="Brown D.W."/>
            <person name="Divon H."/>
            <person name="Uhlig S."/>
            <person name="Proctor R.H."/>
        </authorList>
    </citation>
    <scope>NUCLEOTIDE SEQUENCE [LARGE SCALE GENOMIC DNA]</scope>
    <source>
        <strain evidence="2 3">NRRL 20459</strain>
    </source>
</reference>
<dbReference type="AlphaFoldDB" id="A0A8H4LH00"/>
<comment type="caution">
    <text evidence="2">The sequence shown here is derived from an EMBL/GenBank/DDBJ whole genome shotgun (WGS) entry which is preliminary data.</text>
</comment>
<proteinExistence type="predicted"/>
<accession>A0A8H4LH00</accession>
<evidence type="ECO:0000256" key="1">
    <source>
        <dbReference type="SAM" id="Coils"/>
    </source>
</evidence>
<sequence>MKPLSPQQLRKIAAQHSRFEAELEEVEEARRALDAKVERLRKSKKLWFEKMMRAVSRGIDNVEELERVEREEAEREAVRQHEAEVSQVPVARSSTEDLVLEGFDERWAECFGDAPLEPALMEDFNVAALSYCGASGGTPSGGVGRS</sequence>
<dbReference type="OrthoDB" id="5244785at2759"/>
<gene>
    <name evidence="2" type="ORF">FALBO_5669</name>
</gene>
<dbReference type="EMBL" id="JAADYS010000743">
    <property type="protein sequence ID" value="KAF4467458.1"/>
    <property type="molecule type" value="Genomic_DNA"/>
</dbReference>
<dbReference type="Proteomes" id="UP000554235">
    <property type="component" value="Unassembled WGS sequence"/>
</dbReference>
<protein>
    <submittedName>
        <fullName evidence="2">Uncharacterized protein</fullName>
    </submittedName>
</protein>
<evidence type="ECO:0000313" key="2">
    <source>
        <dbReference type="EMBL" id="KAF4467458.1"/>
    </source>
</evidence>
<feature type="coiled-coil region" evidence="1">
    <location>
        <begin position="9"/>
        <end position="81"/>
    </location>
</feature>
<evidence type="ECO:0000313" key="3">
    <source>
        <dbReference type="Proteomes" id="UP000554235"/>
    </source>
</evidence>
<organism evidence="2 3">
    <name type="scientific">Fusarium albosuccineum</name>
    <dbReference type="NCBI Taxonomy" id="1237068"/>
    <lineage>
        <taxon>Eukaryota</taxon>
        <taxon>Fungi</taxon>
        <taxon>Dikarya</taxon>
        <taxon>Ascomycota</taxon>
        <taxon>Pezizomycotina</taxon>
        <taxon>Sordariomycetes</taxon>
        <taxon>Hypocreomycetidae</taxon>
        <taxon>Hypocreales</taxon>
        <taxon>Nectriaceae</taxon>
        <taxon>Fusarium</taxon>
        <taxon>Fusarium decemcellulare species complex</taxon>
    </lineage>
</organism>
<keyword evidence="1" id="KW-0175">Coiled coil</keyword>